<evidence type="ECO:0000256" key="2">
    <source>
        <dbReference type="ARBA" id="ARBA00022857"/>
    </source>
</evidence>
<keyword evidence="2" id="KW-0521">NADP</keyword>
<dbReference type="PROSITE" id="PS00063">
    <property type="entry name" value="ALDOKETO_REDUCTASE_3"/>
    <property type="match status" value="1"/>
</dbReference>
<feature type="active site" description="Proton donor" evidence="4">
    <location>
        <position position="53"/>
    </location>
</feature>
<dbReference type="InterPro" id="IPR018170">
    <property type="entry name" value="Aldo/ket_reductase_CS"/>
</dbReference>
<reference evidence="8 9" key="1">
    <citation type="submission" date="2019-11" db="EMBL/GenBank/DDBJ databases">
        <title>Whole genome sequencing identifies a novel species of the genus Arsenicicoccus isolated from human blood.</title>
        <authorList>
            <person name="Jeong J.H."/>
            <person name="Kweon O.J."/>
            <person name="Kim H.R."/>
            <person name="Kim T.-H."/>
            <person name="Ha S.-M."/>
            <person name="Lee M.-K."/>
        </authorList>
    </citation>
    <scope>NUCLEOTIDE SEQUENCE [LARGE SCALE GENOMIC DNA]</scope>
    <source>
        <strain evidence="8 9">MKL-02</strain>
    </source>
</reference>
<dbReference type="AlphaFoldDB" id="A0A6I3IU93"/>
<evidence type="ECO:0000313" key="9">
    <source>
        <dbReference type="Proteomes" id="UP000431092"/>
    </source>
</evidence>
<name>A0A6I3IU93_9MICO</name>
<evidence type="ECO:0000256" key="4">
    <source>
        <dbReference type="PIRSR" id="PIRSR000097-1"/>
    </source>
</evidence>
<dbReference type="PIRSF" id="PIRSF000097">
    <property type="entry name" value="AKR"/>
    <property type="match status" value="1"/>
</dbReference>
<evidence type="ECO:0000256" key="3">
    <source>
        <dbReference type="ARBA" id="ARBA00023002"/>
    </source>
</evidence>
<keyword evidence="9" id="KW-1185">Reference proteome</keyword>
<dbReference type="PROSITE" id="PS00798">
    <property type="entry name" value="ALDOKETO_REDUCTASE_1"/>
    <property type="match status" value="1"/>
</dbReference>
<dbReference type="Gene3D" id="3.20.20.100">
    <property type="entry name" value="NADP-dependent oxidoreductase domain"/>
    <property type="match status" value="1"/>
</dbReference>
<accession>A0A6I3IU93</accession>
<dbReference type="PRINTS" id="PR00069">
    <property type="entry name" value="ALDKETRDTASE"/>
</dbReference>
<dbReference type="InterPro" id="IPR023210">
    <property type="entry name" value="NADP_OxRdtase_dom"/>
</dbReference>
<organism evidence="8 9">
    <name type="scientific">Arsenicicoccus cauae</name>
    <dbReference type="NCBI Taxonomy" id="2663847"/>
    <lineage>
        <taxon>Bacteria</taxon>
        <taxon>Bacillati</taxon>
        <taxon>Actinomycetota</taxon>
        <taxon>Actinomycetes</taxon>
        <taxon>Micrococcales</taxon>
        <taxon>Intrasporangiaceae</taxon>
        <taxon>Arsenicicoccus</taxon>
    </lineage>
</organism>
<evidence type="ECO:0000256" key="1">
    <source>
        <dbReference type="ARBA" id="ARBA00007905"/>
    </source>
</evidence>
<dbReference type="Proteomes" id="UP000431092">
    <property type="component" value="Unassembled WGS sequence"/>
</dbReference>
<dbReference type="InterPro" id="IPR020471">
    <property type="entry name" value="AKR"/>
</dbReference>
<dbReference type="InterPro" id="IPR036812">
    <property type="entry name" value="NAD(P)_OxRdtase_dom_sf"/>
</dbReference>
<feature type="site" description="Lowers pKa of active site Tyr" evidence="6">
    <location>
        <position position="78"/>
    </location>
</feature>
<evidence type="ECO:0000256" key="6">
    <source>
        <dbReference type="PIRSR" id="PIRSR000097-3"/>
    </source>
</evidence>
<comment type="caution">
    <text evidence="8">The sequence shown here is derived from an EMBL/GenBank/DDBJ whole genome shotgun (WGS) entry which is preliminary data.</text>
</comment>
<dbReference type="GO" id="GO:0016616">
    <property type="term" value="F:oxidoreductase activity, acting on the CH-OH group of donors, NAD or NADP as acceptor"/>
    <property type="evidence" value="ECO:0007669"/>
    <property type="project" value="UniProtKB-ARBA"/>
</dbReference>
<dbReference type="Pfam" id="PF00248">
    <property type="entry name" value="Aldo_ket_red"/>
    <property type="match status" value="1"/>
</dbReference>
<evidence type="ECO:0000313" key="8">
    <source>
        <dbReference type="EMBL" id="MTB71841.1"/>
    </source>
</evidence>
<keyword evidence="3" id="KW-0560">Oxidoreductase</keyword>
<evidence type="ECO:0000256" key="5">
    <source>
        <dbReference type="PIRSR" id="PIRSR000097-2"/>
    </source>
</evidence>
<dbReference type="FunFam" id="3.20.20.100:FF:000002">
    <property type="entry name" value="2,5-diketo-D-gluconic acid reductase A"/>
    <property type="match status" value="1"/>
</dbReference>
<dbReference type="RefSeq" id="WP_154593150.1">
    <property type="nucleotide sequence ID" value="NZ_CP171001.1"/>
</dbReference>
<dbReference type="EMBL" id="WLVL01000028">
    <property type="protein sequence ID" value="MTB71841.1"/>
    <property type="molecule type" value="Genomic_DNA"/>
</dbReference>
<protein>
    <submittedName>
        <fullName evidence="8">Aldo/keto reductase</fullName>
    </submittedName>
</protein>
<feature type="domain" description="NADP-dependent oxidoreductase" evidence="7">
    <location>
        <begin position="20"/>
        <end position="263"/>
    </location>
</feature>
<gene>
    <name evidence="8" type="ORF">GGG17_07645</name>
</gene>
<feature type="binding site" evidence="5">
    <location>
        <position position="111"/>
    </location>
    <ligand>
        <name>substrate</name>
    </ligand>
</feature>
<dbReference type="SUPFAM" id="SSF51430">
    <property type="entry name" value="NAD(P)-linked oxidoreductase"/>
    <property type="match status" value="1"/>
</dbReference>
<comment type="similarity">
    <text evidence="1">Belongs to the aldo/keto reductase family.</text>
</comment>
<dbReference type="PANTHER" id="PTHR43827">
    <property type="entry name" value="2,5-DIKETO-D-GLUCONIC ACID REDUCTASE"/>
    <property type="match status" value="1"/>
</dbReference>
<evidence type="ECO:0000259" key="7">
    <source>
        <dbReference type="Pfam" id="PF00248"/>
    </source>
</evidence>
<dbReference type="PANTHER" id="PTHR43827:SF3">
    <property type="entry name" value="NADP-DEPENDENT OXIDOREDUCTASE DOMAIN-CONTAINING PROTEIN"/>
    <property type="match status" value="1"/>
</dbReference>
<proteinExistence type="inferred from homology"/>
<sequence>MTQTTAPQITLNDGHAIPQLGFGVWQVPEDQVVDAVTHALATGYRHLDTAAAYGNEEGVGQALAASDVARDEVFVTTKLWNDAHGRDRTLRAFDTSMDKLGLDVLDLYLIHWPVPSADAYVETWKALLELRDSGRVRSVGVCNFHVPHLQRLVDETGVAPAVNQIELHPYLQQRELRAYDAEAGIVTEDWSPLASGKQVMQDETIRAIADEVGATPAQVILRWHLQLGSVVIPKSVTPARIEENYGALRLELTEDQMERIGDLDRGMRTGPEPDEFAVGAVTD</sequence>
<dbReference type="PROSITE" id="PS00062">
    <property type="entry name" value="ALDOKETO_REDUCTASE_2"/>
    <property type="match status" value="1"/>
</dbReference>